<evidence type="ECO:0000259" key="1">
    <source>
        <dbReference type="Pfam" id="PF08241"/>
    </source>
</evidence>
<dbReference type="EMBL" id="OMOH01000002">
    <property type="protein sequence ID" value="SPF67551.1"/>
    <property type="molecule type" value="Genomic_DNA"/>
</dbReference>
<gene>
    <name evidence="2" type="ORF">PROPJV5_0506</name>
</gene>
<dbReference type="AlphaFoldDB" id="A0A375HYH2"/>
<dbReference type="Proteomes" id="UP000265962">
    <property type="component" value="Unassembled WGS sequence"/>
</dbReference>
<proteinExistence type="predicted"/>
<feature type="domain" description="Methyltransferase type 11" evidence="1">
    <location>
        <begin position="57"/>
        <end position="142"/>
    </location>
</feature>
<organism evidence="2 3">
    <name type="scientific">Propionibacterium ruminifibrarum</name>
    <dbReference type="NCBI Taxonomy" id="1962131"/>
    <lineage>
        <taxon>Bacteria</taxon>
        <taxon>Bacillati</taxon>
        <taxon>Actinomycetota</taxon>
        <taxon>Actinomycetes</taxon>
        <taxon>Propionibacteriales</taxon>
        <taxon>Propionibacteriaceae</taxon>
        <taxon>Propionibacterium</taxon>
    </lineage>
</organism>
<evidence type="ECO:0000313" key="3">
    <source>
        <dbReference type="Proteomes" id="UP000265962"/>
    </source>
</evidence>
<accession>A0A375HYH2</accession>
<protein>
    <submittedName>
        <fullName evidence="2">Methyltransferase domain</fullName>
        <ecNumber evidence="2">2.1.1.-</ecNumber>
    </submittedName>
</protein>
<dbReference type="CDD" id="cd02440">
    <property type="entry name" value="AdoMet_MTases"/>
    <property type="match status" value="1"/>
</dbReference>
<keyword evidence="2" id="KW-0808">Transferase</keyword>
<dbReference type="GO" id="GO:0032259">
    <property type="term" value="P:methylation"/>
    <property type="evidence" value="ECO:0007669"/>
    <property type="project" value="UniProtKB-KW"/>
</dbReference>
<dbReference type="InterPro" id="IPR013216">
    <property type="entry name" value="Methyltransf_11"/>
</dbReference>
<dbReference type="OrthoDB" id="65624at2"/>
<dbReference type="Gene3D" id="3.40.50.150">
    <property type="entry name" value="Vaccinia Virus protein VP39"/>
    <property type="match status" value="1"/>
</dbReference>
<dbReference type="EC" id="2.1.1.-" evidence="2"/>
<sequence>MIPRTAGNPAVAVFDERAEDYDQWFDEHPNLHRAELTAVGELLAQVRAVHGADARCLEIGVGTGRFAAPLGIGHGVEPAPRMARVARARGVDTVIAVAEALPYRSGAFACTLFVTSLCFVADPLRALREARRVTYDDGAVIVAFLDLASDAGLALAATPQRAGSYYAAAHLRTGAEITELLRGTGFRPSDSRQVRTDLGDEAPVVRPGTGDGLFCCLLAHADGAAAG</sequence>
<dbReference type="Pfam" id="PF08241">
    <property type="entry name" value="Methyltransf_11"/>
    <property type="match status" value="1"/>
</dbReference>
<keyword evidence="2" id="KW-0489">Methyltransferase</keyword>
<reference evidence="3" key="1">
    <citation type="submission" date="2018-02" db="EMBL/GenBank/DDBJ databases">
        <authorList>
            <person name="Hornung B."/>
        </authorList>
    </citation>
    <scope>NUCLEOTIDE SEQUENCE [LARGE SCALE GENOMIC DNA]</scope>
</reference>
<keyword evidence="3" id="KW-1185">Reference proteome</keyword>
<name>A0A375HYH2_9ACTN</name>
<evidence type="ECO:0000313" key="2">
    <source>
        <dbReference type="EMBL" id="SPF67551.1"/>
    </source>
</evidence>
<dbReference type="RefSeq" id="WP_119714769.1">
    <property type="nucleotide sequence ID" value="NZ_OMOH01000002.1"/>
</dbReference>
<dbReference type="GO" id="GO:0008757">
    <property type="term" value="F:S-adenosylmethionine-dependent methyltransferase activity"/>
    <property type="evidence" value="ECO:0007669"/>
    <property type="project" value="InterPro"/>
</dbReference>
<dbReference type="SUPFAM" id="SSF53335">
    <property type="entry name" value="S-adenosyl-L-methionine-dependent methyltransferases"/>
    <property type="match status" value="1"/>
</dbReference>
<dbReference type="InterPro" id="IPR029063">
    <property type="entry name" value="SAM-dependent_MTases_sf"/>
</dbReference>